<dbReference type="HAMAP" id="MF_00184">
    <property type="entry name" value="Thr_tRNA_synth"/>
    <property type="match status" value="1"/>
</dbReference>
<feature type="domain" description="Aminoacyl-transfer RNA synthetases class-II family profile" evidence="14">
    <location>
        <begin position="261"/>
        <end position="534"/>
    </location>
</feature>
<dbReference type="InterPro" id="IPR036621">
    <property type="entry name" value="Anticodon-bd_dom_sf"/>
</dbReference>
<evidence type="ECO:0000259" key="14">
    <source>
        <dbReference type="PROSITE" id="PS50862"/>
    </source>
</evidence>
<evidence type="ECO:0000259" key="15">
    <source>
        <dbReference type="PROSITE" id="PS51880"/>
    </source>
</evidence>
<comment type="subunit">
    <text evidence="13">Homodimer.</text>
</comment>
<organism evidence="16 17">
    <name type="scientific">Azonexus hydrophilus</name>
    <dbReference type="NCBI Taxonomy" id="418702"/>
    <lineage>
        <taxon>Bacteria</taxon>
        <taxon>Pseudomonadati</taxon>
        <taxon>Pseudomonadota</taxon>
        <taxon>Betaproteobacteria</taxon>
        <taxon>Rhodocyclales</taxon>
        <taxon>Azonexaceae</taxon>
        <taxon>Azonexus</taxon>
    </lineage>
</organism>
<protein>
    <recommendedName>
        <fullName evidence="13">Threonine--tRNA ligase</fullName>
        <ecNumber evidence="13">6.1.1.3</ecNumber>
    </recommendedName>
    <alternativeName>
        <fullName evidence="13">Threonyl-tRNA synthetase</fullName>
        <shortName evidence="13">ThrRS</shortName>
    </alternativeName>
</protein>
<keyword evidence="11 13" id="KW-0030">Aminoacyl-tRNA synthetase</keyword>
<dbReference type="InterPro" id="IPR002314">
    <property type="entry name" value="aa-tRNA-synt_IIb"/>
</dbReference>
<dbReference type="Gene3D" id="3.30.930.10">
    <property type="entry name" value="Bira Bifunctional Protein, Domain 2"/>
    <property type="match status" value="1"/>
</dbReference>
<name>A0ABZ2XGJ4_9RHOO</name>
<dbReference type="PANTHER" id="PTHR11451:SF44">
    <property type="entry name" value="THREONINE--TRNA LIGASE, CHLOROPLASTIC_MITOCHONDRIAL 2"/>
    <property type="match status" value="1"/>
</dbReference>
<dbReference type="PROSITE" id="PS51880">
    <property type="entry name" value="TGS"/>
    <property type="match status" value="1"/>
</dbReference>
<evidence type="ECO:0000256" key="12">
    <source>
        <dbReference type="ARBA" id="ARBA00049515"/>
    </source>
</evidence>
<dbReference type="Gene3D" id="3.30.54.20">
    <property type="match status" value="1"/>
</dbReference>
<dbReference type="RefSeq" id="WP_341743434.1">
    <property type="nucleotide sequence ID" value="NZ_CP151406.1"/>
</dbReference>
<keyword evidence="7 13" id="KW-0862">Zinc</keyword>
<dbReference type="Pfam" id="PF07973">
    <property type="entry name" value="tRNA_SAD"/>
    <property type="match status" value="1"/>
</dbReference>
<comment type="catalytic activity">
    <reaction evidence="12 13">
        <text>tRNA(Thr) + L-threonine + ATP = L-threonyl-tRNA(Thr) + AMP + diphosphate + H(+)</text>
        <dbReference type="Rhea" id="RHEA:24624"/>
        <dbReference type="Rhea" id="RHEA-COMP:9670"/>
        <dbReference type="Rhea" id="RHEA-COMP:9704"/>
        <dbReference type="ChEBI" id="CHEBI:15378"/>
        <dbReference type="ChEBI" id="CHEBI:30616"/>
        <dbReference type="ChEBI" id="CHEBI:33019"/>
        <dbReference type="ChEBI" id="CHEBI:57926"/>
        <dbReference type="ChEBI" id="CHEBI:78442"/>
        <dbReference type="ChEBI" id="CHEBI:78534"/>
        <dbReference type="ChEBI" id="CHEBI:456215"/>
        <dbReference type="EC" id="6.1.1.3"/>
    </reaction>
</comment>
<keyword evidence="6 13" id="KW-0547">Nucleotide-binding</keyword>
<evidence type="ECO:0000256" key="5">
    <source>
        <dbReference type="ARBA" id="ARBA00022723"/>
    </source>
</evidence>
<reference evidence="16 17" key="1">
    <citation type="submission" date="2024-04" db="EMBL/GenBank/DDBJ databases">
        <title>Dissimilatory iodate-reducing microorganisms contribute to the enrichment of iodine in groundwater.</title>
        <authorList>
            <person name="Jiang Z."/>
        </authorList>
    </citation>
    <scope>NUCLEOTIDE SEQUENCE [LARGE SCALE GENOMIC DNA]</scope>
    <source>
        <strain evidence="16 17">NCP973</strain>
    </source>
</reference>
<dbReference type="InterPro" id="IPR002320">
    <property type="entry name" value="Thr-tRNA-ligase_IIa"/>
</dbReference>
<dbReference type="InterPro" id="IPR006195">
    <property type="entry name" value="aa-tRNA-synth_II"/>
</dbReference>
<keyword evidence="9 13" id="KW-0694">RNA-binding</keyword>
<evidence type="ECO:0000256" key="8">
    <source>
        <dbReference type="ARBA" id="ARBA00022840"/>
    </source>
</evidence>
<dbReference type="Pfam" id="PF00587">
    <property type="entry name" value="tRNA-synt_2b"/>
    <property type="match status" value="1"/>
</dbReference>
<dbReference type="Pfam" id="PF03129">
    <property type="entry name" value="HGTP_anticodon"/>
    <property type="match status" value="1"/>
</dbReference>
<dbReference type="Gene3D" id="3.30.980.10">
    <property type="entry name" value="Threonyl-trna Synthetase, Chain A, domain 2"/>
    <property type="match status" value="1"/>
</dbReference>
<feature type="binding site" evidence="13">
    <location>
        <position position="334"/>
    </location>
    <ligand>
        <name>Zn(2+)</name>
        <dbReference type="ChEBI" id="CHEBI:29105"/>
        <note>catalytic</note>
    </ligand>
</feature>
<dbReference type="InterPro" id="IPR018163">
    <property type="entry name" value="Thr/Ala-tRNA-synth_IIc_edit"/>
</dbReference>
<dbReference type="SUPFAM" id="SSF81271">
    <property type="entry name" value="TGS-like"/>
    <property type="match status" value="1"/>
</dbReference>
<dbReference type="EC" id="6.1.1.3" evidence="13"/>
<accession>A0ABZ2XGJ4</accession>
<keyword evidence="8 13" id="KW-0067">ATP-binding</keyword>
<proteinExistence type="inferred from homology"/>
<dbReference type="CDD" id="cd00771">
    <property type="entry name" value="ThrRS_core"/>
    <property type="match status" value="1"/>
</dbReference>
<dbReference type="InterPro" id="IPR045864">
    <property type="entry name" value="aa-tRNA-synth_II/BPL/LPL"/>
</dbReference>
<evidence type="ECO:0000256" key="10">
    <source>
        <dbReference type="ARBA" id="ARBA00022917"/>
    </source>
</evidence>
<dbReference type="InterPro" id="IPR012676">
    <property type="entry name" value="TGS-like"/>
</dbReference>
<dbReference type="InterPro" id="IPR047246">
    <property type="entry name" value="ThrRS_anticodon"/>
</dbReference>
<dbReference type="InterPro" id="IPR033728">
    <property type="entry name" value="ThrRS_core"/>
</dbReference>
<dbReference type="Pfam" id="PF02824">
    <property type="entry name" value="TGS"/>
    <property type="match status" value="1"/>
</dbReference>
<comment type="cofactor">
    <cofactor evidence="13">
        <name>Zn(2+)</name>
        <dbReference type="ChEBI" id="CHEBI:29105"/>
    </cofactor>
    <text evidence="13">Binds 1 zinc ion per subunit.</text>
</comment>
<gene>
    <name evidence="13 16" type="primary">thrS</name>
    <name evidence="16" type="ORF">AADV58_13415</name>
</gene>
<feature type="domain" description="TGS" evidence="15">
    <location>
        <begin position="1"/>
        <end position="61"/>
    </location>
</feature>
<evidence type="ECO:0000256" key="1">
    <source>
        <dbReference type="ARBA" id="ARBA00008226"/>
    </source>
</evidence>
<feature type="binding site" evidence="13">
    <location>
        <position position="511"/>
    </location>
    <ligand>
        <name>Zn(2+)</name>
        <dbReference type="ChEBI" id="CHEBI:29105"/>
        <note>catalytic</note>
    </ligand>
</feature>
<dbReference type="InterPro" id="IPR004154">
    <property type="entry name" value="Anticodon-bd"/>
</dbReference>
<feature type="binding site" evidence="13">
    <location>
        <position position="385"/>
    </location>
    <ligand>
        <name>Zn(2+)</name>
        <dbReference type="ChEBI" id="CHEBI:29105"/>
        <note>catalytic</note>
    </ligand>
</feature>
<dbReference type="GO" id="GO:0004829">
    <property type="term" value="F:threonine-tRNA ligase activity"/>
    <property type="evidence" value="ECO:0007669"/>
    <property type="project" value="UniProtKB-EC"/>
</dbReference>
<dbReference type="NCBIfam" id="TIGR00418">
    <property type="entry name" value="thrS"/>
    <property type="match status" value="1"/>
</dbReference>
<evidence type="ECO:0000256" key="4">
    <source>
        <dbReference type="ARBA" id="ARBA00022598"/>
    </source>
</evidence>
<evidence type="ECO:0000256" key="7">
    <source>
        <dbReference type="ARBA" id="ARBA00022833"/>
    </source>
</evidence>
<sequence>MPSITLPDGSQRHFSQAVSIAELAANIGPGLAKAALAGRVDGRLVDGAFIVDRDANVSLITARDPEGLEILRHSCAHLLAMAVKQLYPSAQVTIGPVIEDGFFYDFAFERPFTPDDLAQIEARMQELATADLPVSRRELPRDEAIAYFEQLGESYKAELIRAIPEGETLSLYRQGDFEDLCRGPHLPSTGKLQAFKLTKVAGAYWRGDAKNAMLQRIYGTCWPDAKALKAYLTRLEEAGKRDHRKLGAQLDLFHFDDCAPGSVFWHPKGWALFQQLIGYMRTQQERADYVEVNTPDVMDRGLWETSGHWFNYREAMFTTTTEDERIFALKPMNCPGAVSLFAQGLKSYRDLPLRMAEFGKVHRYEPSGALHGLLRVRHFTQDDAHIFCTPAQMQDECARTIALVFAIYRDFGFDDVAVKLSTRPANRIGSDDTWDQLEGALSGALDRMGIAYRINPGEGAFYGPKLEFVLRDAIGRDWQCGTLQVDLNLPERFDISYINEQGERERPVMLHRALFGSLERFTGILIEHYSGLFPLWLAPQQAVVLNISEAQADYAQRVLQALKKAGLRASVDLRNEKIGYKIREYTLQKVPYLLVVGDREKAEGRVALRSRAGEDLGSLALDEVIARLQQEAWPPVNDLSTTFESRT</sequence>
<keyword evidence="5 13" id="KW-0479">Metal-binding</keyword>
<dbReference type="SUPFAM" id="SSF52954">
    <property type="entry name" value="Class II aaRS ABD-related"/>
    <property type="match status" value="1"/>
</dbReference>
<evidence type="ECO:0000256" key="2">
    <source>
        <dbReference type="ARBA" id="ARBA00022490"/>
    </source>
</evidence>
<comment type="caution">
    <text evidence="13">Lacks conserved residue(s) required for the propagation of feature annotation.</text>
</comment>
<dbReference type="Gene3D" id="3.40.50.800">
    <property type="entry name" value="Anticodon-binding domain"/>
    <property type="match status" value="1"/>
</dbReference>
<dbReference type="CDD" id="cd01667">
    <property type="entry name" value="TGS_ThrRS"/>
    <property type="match status" value="1"/>
</dbReference>
<evidence type="ECO:0000256" key="11">
    <source>
        <dbReference type="ARBA" id="ARBA00023146"/>
    </source>
</evidence>
<dbReference type="CDD" id="cd00860">
    <property type="entry name" value="ThrRS_anticodon"/>
    <property type="match status" value="1"/>
</dbReference>
<dbReference type="SUPFAM" id="SSF55681">
    <property type="entry name" value="Class II aaRS and biotin synthetases"/>
    <property type="match status" value="1"/>
</dbReference>
<keyword evidence="17" id="KW-1185">Reference proteome</keyword>
<dbReference type="Gene3D" id="3.10.20.30">
    <property type="match status" value="1"/>
</dbReference>
<dbReference type="Proteomes" id="UP001479520">
    <property type="component" value="Chromosome"/>
</dbReference>
<dbReference type="InterPro" id="IPR012675">
    <property type="entry name" value="Beta-grasp_dom_sf"/>
</dbReference>
<dbReference type="PROSITE" id="PS50862">
    <property type="entry name" value="AA_TRNA_LIGASE_II"/>
    <property type="match status" value="1"/>
</dbReference>
<dbReference type="SMART" id="SM00863">
    <property type="entry name" value="tRNA_SAD"/>
    <property type="match status" value="1"/>
</dbReference>
<dbReference type="SUPFAM" id="SSF55186">
    <property type="entry name" value="ThrRS/AlaRS common domain"/>
    <property type="match status" value="1"/>
</dbReference>
<evidence type="ECO:0000313" key="16">
    <source>
        <dbReference type="EMBL" id="WZJ20934.1"/>
    </source>
</evidence>
<dbReference type="InterPro" id="IPR012947">
    <property type="entry name" value="tRNA_SAD"/>
</dbReference>
<evidence type="ECO:0000256" key="9">
    <source>
        <dbReference type="ARBA" id="ARBA00022884"/>
    </source>
</evidence>
<keyword evidence="10 13" id="KW-0648">Protein biosynthesis</keyword>
<evidence type="ECO:0000313" key="17">
    <source>
        <dbReference type="Proteomes" id="UP001479520"/>
    </source>
</evidence>
<dbReference type="PRINTS" id="PR01047">
    <property type="entry name" value="TRNASYNTHTHR"/>
</dbReference>
<evidence type="ECO:0000256" key="6">
    <source>
        <dbReference type="ARBA" id="ARBA00022741"/>
    </source>
</evidence>
<keyword evidence="3 13" id="KW-0820">tRNA-binding</keyword>
<comment type="subcellular location">
    <subcellularLocation>
        <location evidence="13">Cytoplasm</location>
    </subcellularLocation>
</comment>
<evidence type="ECO:0000256" key="13">
    <source>
        <dbReference type="HAMAP-Rule" id="MF_00184"/>
    </source>
</evidence>
<keyword evidence="2 13" id="KW-0963">Cytoplasm</keyword>
<dbReference type="InterPro" id="IPR004095">
    <property type="entry name" value="TGS"/>
</dbReference>
<dbReference type="EMBL" id="CP151406">
    <property type="protein sequence ID" value="WZJ20934.1"/>
    <property type="molecule type" value="Genomic_DNA"/>
</dbReference>
<comment type="similarity">
    <text evidence="1 13">Belongs to the class-II aminoacyl-tRNA synthetase family.</text>
</comment>
<evidence type="ECO:0000256" key="3">
    <source>
        <dbReference type="ARBA" id="ARBA00022555"/>
    </source>
</evidence>
<keyword evidence="4 13" id="KW-0436">Ligase</keyword>
<dbReference type="PANTHER" id="PTHR11451">
    <property type="entry name" value="THREONINE-TRNA LIGASE"/>
    <property type="match status" value="1"/>
</dbReference>